<comment type="caution">
    <text evidence="1">The sequence shown here is derived from an EMBL/GenBank/DDBJ whole genome shotgun (WGS) entry which is preliminary data.</text>
</comment>
<organism evidence="1 2">
    <name type="scientific">Auriscalpium vulgare</name>
    <dbReference type="NCBI Taxonomy" id="40419"/>
    <lineage>
        <taxon>Eukaryota</taxon>
        <taxon>Fungi</taxon>
        <taxon>Dikarya</taxon>
        <taxon>Basidiomycota</taxon>
        <taxon>Agaricomycotina</taxon>
        <taxon>Agaricomycetes</taxon>
        <taxon>Russulales</taxon>
        <taxon>Auriscalpiaceae</taxon>
        <taxon>Auriscalpium</taxon>
    </lineage>
</organism>
<reference evidence="1" key="2">
    <citation type="journal article" date="2022" name="New Phytol.">
        <title>Evolutionary transition to the ectomycorrhizal habit in the genomes of a hyperdiverse lineage of mushroom-forming fungi.</title>
        <authorList>
            <person name="Looney B."/>
            <person name="Miyauchi S."/>
            <person name="Morin E."/>
            <person name="Drula E."/>
            <person name="Courty P.E."/>
            <person name="Kohler A."/>
            <person name="Kuo A."/>
            <person name="LaButti K."/>
            <person name="Pangilinan J."/>
            <person name="Lipzen A."/>
            <person name="Riley R."/>
            <person name="Andreopoulos W."/>
            <person name="He G."/>
            <person name="Johnson J."/>
            <person name="Nolan M."/>
            <person name="Tritt A."/>
            <person name="Barry K.W."/>
            <person name="Grigoriev I.V."/>
            <person name="Nagy L.G."/>
            <person name="Hibbett D."/>
            <person name="Henrissat B."/>
            <person name="Matheny P.B."/>
            <person name="Labbe J."/>
            <person name="Martin F.M."/>
        </authorList>
    </citation>
    <scope>NUCLEOTIDE SEQUENCE</scope>
    <source>
        <strain evidence="1">FP105234-sp</strain>
    </source>
</reference>
<evidence type="ECO:0000313" key="2">
    <source>
        <dbReference type="Proteomes" id="UP000814033"/>
    </source>
</evidence>
<gene>
    <name evidence="1" type="ORF">FA95DRAFT_1340358</name>
</gene>
<name>A0ACB8RS32_9AGAM</name>
<proteinExistence type="predicted"/>
<reference evidence="1" key="1">
    <citation type="submission" date="2021-02" db="EMBL/GenBank/DDBJ databases">
        <authorList>
            <consortium name="DOE Joint Genome Institute"/>
            <person name="Ahrendt S."/>
            <person name="Looney B.P."/>
            <person name="Miyauchi S."/>
            <person name="Morin E."/>
            <person name="Drula E."/>
            <person name="Courty P.E."/>
            <person name="Chicoki N."/>
            <person name="Fauchery L."/>
            <person name="Kohler A."/>
            <person name="Kuo A."/>
            <person name="Labutti K."/>
            <person name="Pangilinan J."/>
            <person name="Lipzen A."/>
            <person name="Riley R."/>
            <person name="Andreopoulos W."/>
            <person name="He G."/>
            <person name="Johnson J."/>
            <person name="Barry K.W."/>
            <person name="Grigoriev I.V."/>
            <person name="Nagy L."/>
            <person name="Hibbett D."/>
            <person name="Henrissat B."/>
            <person name="Matheny P.B."/>
            <person name="Labbe J."/>
            <person name="Martin F."/>
        </authorList>
    </citation>
    <scope>NUCLEOTIDE SEQUENCE</scope>
    <source>
        <strain evidence="1">FP105234-sp</strain>
    </source>
</reference>
<dbReference type="Proteomes" id="UP000814033">
    <property type="component" value="Unassembled WGS sequence"/>
</dbReference>
<dbReference type="EMBL" id="MU275918">
    <property type="protein sequence ID" value="KAI0046765.1"/>
    <property type="molecule type" value="Genomic_DNA"/>
</dbReference>
<evidence type="ECO:0000313" key="1">
    <source>
        <dbReference type="EMBL" id="KAI0046765.1"/>
    </source>
</evidence>
<protein>
    <submittedName>
        <fullName evidence="1">Uncharacterized protein</fullName>
    </submittedName>
</protein>
<accession>A0ACB8RS32</accession>
<sequence length="160" mass="18072">MEEVLKGPWGLRPHCSWITSLCALTTRLVRAQSPSPRTTCHHVRRFPLARRRPPLPILTPRSSTVAHPRPDPSQDIHSPHCSLIAHVRAESCPAPLLERSTICASYDNRSSARRKASGCACSHLFGFFDDGKPRLRCRHVNPTTWKRSGRQEDVGRRRGK</sequence>
<keyword evidence="2" id="KW-1185">Reference proteome</keyword>